<proteinExistence type="predicted"/>
<dbReference type="Proteomes" id="UP000076858">
    <property type="component" value="Unassembled WGS sequence"/>
</dbReference>
<evidence type="ECO:0000313" key="3">
    <source>
        <dbReference type="Proteomes" id="UP000076858"/>
    </source>
</evidence>
<organism evidence="2 3">
    <name type="scientific">Daphnia magna</name>
    <dbReference type="NCBI Taxonomy" id="35525"/>
    <lineage>
        <taxon>Eukaryota</taxon>
        <taxon>Metazoa</taxon>
        <taxon>Ecdysozoa</taxon>
        <taxon>Arthropoda</taxon>
        <taxon>Crustacea</taxon>
        <taxon>Branchiopoda</taxon>
        <taxon>Diplostraca</taxon>
        <taxon>Cladocera</taxon>
        <taxon>Anomopoda</taxon>
        <taxon>Daphniidae</taxon>
        <taxon>Daphnia</taxon>
    </lineage>
</organism>
<sequence length="121" mass="13371">MSAVNLEHSLTRAERMEKLTRAELARYNSCCVYTNECDTSESQENDVDGQLGDEVYEDNFDNFLSAKASELCKDFTAVDKAHIAQVGHTDTRSSSKTDKSDIQRTSVELPDLQAGCPSGID</sequence>
<reference evidence="2 3" key="1">
    <citation type="submission" date="2016-03" db="EMBL/GenBank/DDBJ databases">
        <title>EvidentialGene: Evidence-directed Construction of Genes on Genomes.</title>
        <authorList>
            <person name="Gilbert D.G."/>
            <person name="Choi J.-H."/>
            <person name="Mockaitis K."/>
            <person name="Colbourne J."/>
            <person name="Pfrender M."/>
        </authorList>
    </citation>
    <scope>NUCLEOTIDE SEQUENCE [LARGE SCALE GENOMIC DNA]</scope>
    <source>
        <strain evidence="2 3">Xinb3</strain>
        <tissue evidence="2">Complete organism</tissue>
    </source>
</reference>
<dbReference type="EMBL" id="LRGB01018122">
    <property type="protein sequence ID" value="KZR98176.1"/>
    <property type="molecule type" value="Genomic_DNA"/>
</dbReference>
<comment type="caution">
    <text evidence="2">The sequence shown here is derived from an EMBL/GenBank/DDBJ whole genome shotgun (WGS) entry which is preliminary data.</text>
</comment>
<feature type="region of interest" description="Disordered" evidence="1">
    <location>
        <begin position="84"/>
        <end position="121"/>
    </location>
</feature>
<accession>A0A164FUQ4</accession>
<evidence type="ECO:0000256" key="1">
    <source>
        <dbReference type="SAM" id="MobiDB-lite"/>
    </source>
</evidence>
<gene>
    <name evidence="2" type="ORF">APZ42_006530</name>
</gene>
<dbReference type="AlphaFoldDB" id="A0A164FUQ4"/>
<evidence type="ECO:0000313" key="2">
    <source>
        <dbReference type="EMBL" id="KZR98176.1"/>
    </source>
</evidence>
<name>A0A164FUQ4_9CRUS</name>
<feature type="compositionally biased region" description="Basic and acidic residues" evidence="1">
    <location>
        <begin position="89"/>
        <end position="102"/>
    </location>
</feature>
<keyword evidence="3" id="KW-1185">Reference proteome</keyword>
<protein>
    <submittedName>
        <fullName evidence="2">Uncharacterized protein</fullName>
    </submittedName>
</protein>